<gene>
    <name evidence="1" type="ORF">CRG98_001219</name>
</gene>
<organism evidence="1 2">
    <name type="scientific">Punica granatum</name>
    <name type="common">Pomegranate</name>
    <dbReference type="NCBI Taxonomy" id="22663"/>
    <lineage>
        <taxon>Eukaryota</taxon>
        <taxon>Viridiplantae</taxon>
        <taxon>Streptophyta</taxon>
        <taxon>Embryophyta</taxon>
        <taxon>Tracheophyta</taxon>
        <taxon>Spermatophyta</taxon>
        <taxon>Magnoliopsida</taxon>
        <taxon>eudicotyledons</taxon>
        <taxon>Gunneridae</taxon>
        <taxon>Pentapetalae</taxon>
        <taxon>rosids</taxon>
        <taxon>malvids</taxon>
        <taxon>Myrtales</taxon>
        <taxon>Lythraceae</taxon>
        <taxon>Punica</taxon>
    </lineage>
</organism>
<proteinExistence type="predicted"/>
<name>A0A2I0LCJ3_PUNGR</name>
<dbReference type="AlphaFoldDB" id="A0A2I0LCJ3"/>
<protein>
    <submittedName>
        <fullName evidence="1">Uncharacterized protein</fullName>
    </submittedName>
</protein>
<dbReference type="EMBL" id="PGOL01000052">
    <property type="protein sequence ID" value="PKI78398.1"/>
    <property type="molecule type" value="Genomic_DNA"/>
</dbReference>
<comment type="caution">
    <text evidence="1">The sequence shown here is derived from an EMBL/GenBank/DDBJ whole genome shotgun (WGS) entry which is preliminary data.</text>
</comment>
<evidence type="ECO:0000313" key="2">
    <source>
        <dbReference type="Proteomes" id="UP000233551"/>
    </source>
</evidence>
<dbReference type="Proteomes" id="UP000233551">
    <property type="component" value="Unassembled WGS sequence"/>
</dbReference>
<sequence length="243" mass="26823">MEPPCSLNVSGCPGIVVISVFRECAPKIHREALATTETSLGEPRRVPEGHLKLIPRPWWSLGACRPVSGCRLLVSGRASRSPVRKGVCEGSGCPGLSRMSPERARMCHWKSKTRVYGVHGPVHRKSKTRVYGPMQCKKSKARVYGPVQCKKVRHGFMGPYRARKDRSCAEEAVSLGMPRSCDEGNELWGRVPMYPEESGIKVCRGSRLCCTFSLVGFSPQLEVATCYMNQSRVRQGKDASQGS</sequence>
<evidence type="ECO:0000313" key="1">
    <source>
        <dbReference type="EMBL" id="PKI78398.1"/>
    </source>
</evidence>
<keyword evidence="2" id="KW-1185">Reference proteome</keyword>
<reference evidence="1 2" key="1">
    <citation type="submission" date="2017-11" db="EMBL/GenBank/DDBJ databases">
        <title>De-novo sequencing of pomegranate (Punica granatum L.) genome.</title>
        <authorList>
            <person name="Akparov Z."/>
            <person name="Amiraslanov A."/>
            <person name="Hajiyeva S."/>
            <person name="Abbasov M."/>
            <person name="Kaur K."/>
            <person name="Hamwieh A."/>
            <person name="Solovyev V."/>
            <person name="Salamov A."/>
            <person name="Braich B."/>
            <person name="Kosarev P."/>
            <person name="Mahmoud A."/>
            <person name="Hajiyev E."/>
            <person name="Babayeva S."/>
            <person name="Izzatullayeva V."/>
            <person name="Mammadov A."/>
            <person name="Mammadov A."/>
            <person name="Sharifova S."/>
            <person name="Ojaghi J."/>
            <person name="Eynullazada K."/>
            <person name="Bayramov B."/>
            <person name="Abdulazimova A."/>
            <person name="Shahmuradov I."/>
        </authorList>
    </citation>
    <scope>NUCLEOTIDE SEQUENCE [LARGE SCALE GENOMIC DNA]</scope>
    <source>
        <strain evidence="2">cv. AG2017</strain>
        <tissue evidence="1">Leaf</tissue>
    </source>
</reference>
<accession>A0A2I0LCJ3</accession>